<keyword evidence="1" id="KW-1133">Transmembrane helix</keyword>
<protein>
    <submittedName>
        <fullName evidence="2">Uncharacterized protein</fullName>
    </submittedName>
</protein>
<evidence type="ECO:0000313" key="2">
    <source>
        <dbReference type="EMBL" id="CQR58584.1"/>
    </source>
</evidence>
<dbReference type="AlphaFoldDB" id="A0A0E4HE69"/>
<feature type="transmembrane region" description="Helical" evidence="1">
    <location>
        <begin position="6"/>
        <end position="24"/>
    </location>
</feature>
<keyword evidence="1" id="KW-0812">Transmembrane</keyword>
<accession>A0A0E4HE69</accession>
<dbReference type="EMBL" id="LN831776">
    <property type="protein sequence ID" value="CQR58584.1"/>
    <property type="molecule type" value="Genomic_DNA"/>
</dbReference>
<dbReference type="Proteomes" id="UP000033163">
    <property type="component" value="Chromosome I"/>
</dbReference>
<dbReference type="KEGG" id="pri:PRIO_6237"/>
<name>A0A0E4HE69_9BACL</name>
<sequence length="105" mass="12305">MMDQAFMLIILIIVGAATLYLYVYKAKKQVEYKNDERWQSIQNKTHQISSRYNDFLMLLLATVMIISLFVDITLSLDRALLFAFLAISFRNVVDLVTLKFFDTRL</sequence>
<feature type="transmembrane region" description="Helical" evidence="1">
    <location>
        <begin position="55"/>
        <end position="74"/>
    </location>
</feature>
<evidence type="ECO:0000256" key="1">
    <source>
        <dbReference type="SAM" id="Phobius"/>
    </source>
</evidence>
<proteinExistence type="predicted"/>
<keyword evidence="1" id="KW-0472">Membrane</keyword>
<dbReference type="HOGENOM" id="CLU_172429_0_0_9"/>
<gene>
    <name evidence="2" type="ORF">PRIO_6237</name>
</gene>
<dbReference type="PATRIC" id="fig|1073571.4.peg.6662"/>
<dbReference type="RefSeq" id="WP_046505922.1">
    <property type="nucleotide sequence ID" value="NZ_LN831776.1"/>
</dbReference>
<feature type="transmembrane region" description="Helical" evidence="1">
    <location>
        <begin position="80"/>
        <end position="101"/>
    </location>
</feature>
<reference evidence="3" key="1">
    <citation type="submission" date="2015-03" db="EMBL/GenBank/DDBJ databases">
        <authorList>
            <person name="Wibberg D."/>
        </authorList>
    </citation>
    <scope>NUCLEOTIDE SEQUENCE [LARGE SCALE GENOMIC DNA]</scope>
</reference>
<organism evidence="2 3">
    <name type="scientific">Paenibacillus riograndensis SBR5</name>
    <dbReference type="NCBI Taxonomy" id="1073571"/>
    <lineage>
        <taxon>Bacteria</taxon>
        <taxon>Bacillati</taxon>
        <taxon>Bacillota</taxon>
        <taxon>Bacilli</taxon>
        <taxon>Bacillales</taxon>
        <taxon>Paenibacillaceae</taxon>
        <taxon>Paenibacillus</taxon>
        <taxon>Paenibacillus sonchi group</taxon>
    </lineage>
</organism>
<evidence type="ECO:0000313" key="3">
    <source>
        <dbReference type="Proteomes" id="UP000033163"/>
    </source>
</evidence>